<dbReference type="EMBL" id="CAXDID020000020">
    <property type="protein sequence ID" value="CAL5986416.1"/>
    <property type="molecule type" value="Genomic_DNA"/>
</dbReference>
<gene>
    <name evidence="2" type="ORF">HINF_LOCUS63014</name>
    <name evidence="3" type="ORF">HINF_LOCUS9396</name>
</gene>
<evidence type="ECO:0000256" key="1">
    <source>
        <dbReference type="SAM" id="Coils"/>
    </source>
</evidence>
<comment type="caution">
    <text evidence="2">The sequence shown here is derived from an EMBL/GenBank/DDBJ whole genome shotgun (WGS) entry which is preliminary data.</text>
</comment>
<proteinExistence type="predicted"/>
<evidence type="ECO:0000313" key="3">
    <source>
        <dbReference type="EMBL" id="CAL5986416.1"/>
    </source>
</evidence>
<name>A0AA86V080_9EUKA</name>
<reference evidence="2" key="1">
    <citation type="submission" date="2023-06" db="EMBL/GenBank/DDBJ databases">
        <authorList>
            <person name="Kurt Z."/>
        </authorList>
    </citation>
    <scope>NUCLEOTIDE SEQUENCE</scope>
</reference>
<feature type="coiled-coil region" evidence="1">
    <location>
        <begin position="191"/>
        <end position="239"/>
    </location>
</feature>
<feature type="coiled-coil region" evidence="1">
    <location>
        <begin position="268"/>
        <end position="364"/>
    </location>
</feature>
<dbReference type="AlphaFoldDB" id="A0AA86V080"/>
<feature type="coiled-coil region" evidence="1">
    <location>
        <begin position="17"/>
        <end position="150"/>
    </location>
</feature>
<accession>A0AA86V080</accession>
<dbReference type="Proteomes" id="UP001642409">
    <property type="component" value="Unassembled WGS sequence"/>
</dbReference>
<sequence length="471" mass="55030">MITRLNNVLNPISQNLRKSLELALQQIEEEITNEIQVVQSQLRQSQSQLLEYQNDIQILHANISSTNSKLSVQAAENITLKKTCQSQETRLYQLQNKIDQHNQAMYQLSQQNNSQIADFERKQSQTNLIVQELENKLLQHKIDNERQVQSHQQIIKAINAQQYDKEQQFKLQLQQLQGSLSAEHSTLTSQVQAQRLENSELTSTLKQTQNEVQMLKIANDELKIQLRNQMINHHESENQMKEEFQNAFNQQFDKDSKSKNADLLKTFSQQMQNKYQKQLDAIEKENEQLKMLNENLNEAVSEKQNQIQVLNENILQQDYQIRKLTQNVVELTENCKKDDQTQKINTLNQIIVNQKAQIQQLLLKNGSTCITSCSSQIYSSPKQQVEACQTKSQLSQRIQAPLQTNRKDQKIFLKSVQEMIKIKSKQQKLSQGIEVEPEQVIEELIEKNIQLENQLNDLKFNKIQQNKWKLK</sequence>
<keyword evidence="1" id="KW-0175">Coiled coil</keyword>
<evidence type="ECO:0000313" key="2">
    <source>
        <dbReference type="EMBL" id="CAI9975369.1"/>
    </source>
</evidence>
<dbReference type="EMBL" id="CATOUU010001169">
    <property type="protein sequence ID" value="CAI9975369.1"/>
    <property type="molecule type" value="Genomic_DNA"/>
</dbReference>
<organism evidence="2">
    <name type="scientific">Hexamita inflata</name>
    <dbReference type="NCBI Taxonomy" id="28002"/>
    <lineage>
        <taxon>Eukaryota</taxon>
        <taxon>Metamonada</taxon>
        <taxon>Diplomonadida</taxon>
        <taxon>Hexamitidae</taxon>
        <taxon>Hexamitinae</taxon>
        <taxon>Hexamita</taxon>
    </lineage>
</organism>
<protein>
    <submittedName>
        <fullName evidence="3">Hypothetical_protein</fullName>
    </submittedName>
</protein>
<keyword evidence="4" id="KW-1185">Reference proteome</keyword>
<reference evidence="3 4" key="2">
    <citation type="submission" date="2024-07" db="EMBL/GenBank/DDBJ databases">
        <authorList>
            <person name="Akdeniz Z."/>
        </authorList>
    </citation>
    <scope>NUCLEOTIDE SEQUENCE [LARGE SCALE GENOMIC DNA]</scope>
</reference>
<evidence type="ECO:0000313" key="4">
    <source>
        <dbReference type="Proteomes" id="UP001642409"/>
    </source>
</evidence>